<keyword evidence="3" id="KW-0804">Transcription</keyword>
<dbReference type="InterPro" id="IPR016032">
    <property type="entry name" value="Sig_transdc_resp-reg_C-effctor"/>
</dbReference>
<evidence type="ECO:0000313" key="6">
    <source>
        <dbReference type="Proteomes" id="UP000321301"/>
    </source>
</evidence>
<dbReference type="SUPFAM" id="SSF46894">
    <property type="entry name" value="C-terminal effector domain of the bipartite response regulators"/>
    <property type="match status" value="1"/>
</dbReference>
<dbReference type="InterPro" id="IPR036388">
    <property type="entry name" value="WH-like_DNA-bd_sf"/>
</dbReference>
<evidence type="ECO:0000313" key="5">
    <source>
        <dbReference type="EMBL" id="GEO20027.1"/>
    </source>
</evidence>
<dbReference type="CDD" id="cd06170">
    <property type="entry name" value="LuxR_C_like"/>
    <property type="match status" value="1"/>
</dbReference>
<evidence type="ECO:0000259" key="4">
    <source>
        <dbReference type="PROSITE" id="PS50043"/>
    </source>
</evidence>
<keyword evidence="1" id="KW-0805">Transcription regulation</keyword>
<dbReference type="EMBL" id="BJYV01000001">
    <property type="protein sequence ID" value="GEO20027.1"/>
    <property type="molecule type" value="Genomic_DNA"/>
</dbReference>
<dbReference type="SMART" id="SM00421">
    <property type="entry name" value="HTH_LUXR"/>
    <property type="match status" value="1"/>
</dbReference>
<dbReference type="InterPro" id="IPR000792">
    <property type="entry name" value="Tscrpt_reg_LuxR_C"/>
</dbReference>
<name>A0A512C7E3_9BACT</name>
<dbReference type="RefSeq" id="WP_146947024.1">
    <property type="nucleotide sequence ID" value="NZ_BJYV01000001.1"/>
</dbReference>
<comment type="caution">
    <text evidence="5">The sequence shown here is derived from an EMBL/GenBank/DDBJ whole genome shotgun (WGS) entry which is preliminary data.</text>
</comment>
<dbReference type="GO" id="GO:0003677">
    <property type="term" value="F:DNA binding"/>
    <property type="evidence" value="ECO:0007669"/>
    <property type="project" value="UniProtKB-KW"/>
</dbReference>
<evidence type="ECO:0000256" key="2">
    <source>
        <dbReference type="ARBA" id="ARBA00023125"/>
    </source>
</evidence>
<dbReference type="Pfam" id="PF00196">
    <property type="entry name" value="GerE"/>
    <property type="match status" value="1"/>
</dbReference>
<organism evidence="5 6">
    <name type="scientific">Cyclobacterium qasimii</name>
    <dbReference type="NCBI Taxonomy" id="1350429"/>
    <lineage>
        <taxon>Bacteria</taxon>
        <taxon>Pseudomonadati</taxon>
        <taxon>Bacteroidota</taxon>
        <taxon>Cytophagia</taxon>
        <taxon>Cytophagales</taxon>
        <taxon>Cyclobacteriaceae</taxon>
        <taxon>Cyclobacterium</taxon>
    </lineage>
</organism>
<keyword evidence="6" id="KW-1185">Reference proteome</keyword>
<accession>A0A512C7E3</accession>
<evidence type="ECO:0000256" key="1">
    <source>
        <dbReference type="ARBA" id="ARBA00023015"/>
    </source>
</evidence>
<dbReference type="GO" id="GO:0006355">
    <property type="term" value="P:regulation of DNA-templated transcription"/>
    <property type="evidence" value="ECO:0007669"/>
    <property type="project" value="InterPro"/>
</dbReference>
<dbReference type="PROSITE" id="PS50043">
    <property type="entry name" value="HTH_LUXR_2"/>
    <property type="match status" value="1"/>
</dbReference>
<dbReference type="Proteomes" id="UP000321301">
    <property type="component" value="Unassembled WGS sequence"/>
</dbReference>
<sequence length="266" mass="30359">MKEFSSDHVMDFWKKEYSSKLNKHSKYNPTQQFHHIANMCAPGKFFYYILNINEISLDYIHPNVEIVMGVKHEEVTMSSLLGLALPKELEIILKKEKIISEFISTFSDHNELLNYKIVYTYKCKGIKGNIQTMMIQTTALSLSETGKIEHFFVIHSDISHLGNVSTDWISFRSLNGKKSYLKIKAHHGRFDPKLANLENFSSTSGLTKRELEIVKLMSQGLSAKAISEKLHISFNTTRTHRQNILSKTNASNTAELIAKCLSEGVL</sequence>
<dbReference type="PRINTS" id="PR00038">
    <property type="entry name" value="HTHLUXR"/>
</dbReference>
<feature type="domain" description="HTH luxR-type" evidence="4">
    <location>
        <begin position="199"/>
        <end position="264"/>
    </location>
</feature>
<dbReference type="Gene3D" id="3.30.450.20">
    <property type="entry name" value="PAS domain"/>
    <property type="match status" value="1"/>
</dbReference>
<reference evidence="5 6" key="1">
    <citation type="submission" date="2019-07" db="EMBL/GenBank/DDBJ databases">
        <title>Whole genome shotgun sequence of Cyclobacterium qasimii NBRC 106168.</title>
        <authorList>
            <person name="Hosoyama A."/>
            <person name="Uohara A."/>
            <person name="Ohji S."/>
            <person name="Ichikawa N."/>
        </authorList>
    </citation>
    <scope>NUCLEOTIDE SEQUENCE [LARGE SCALE GENOMIC DNA]</scope>
    <source>
        <strain evidence="5 6">NBRC 106168</strain>
    </source>
</reference>
<protein>
    <recommendedName>
        <fullName evidence="4">HTH luxR-type domain-containing protein</fullName>
    </recommendedName>
</protein>
<dbReference type="PANTHER" id="PTHR44688">
    <property type="entry name" value="DNA-BINDING TRANSCRIPTIONAL ACTIVATOR DEVR_DOSR"/>
    <property type="match status" value="1"/>
</dbReference>
<dbReference type="PANTHER" id="PTHR44688:SF16">
    <property type="entry name" value="DNA-BINDING TRANSCRIPTIONAL ACTIVATOR DEVR_DOSR"/>
    <property type="match status" value="1"/>
</dbReference>
<dbReference type="Gene3D" id="1.10.10.10">
    <property type="entry name" value="Winged helix-like DNA-binding domain superfamily/Winged helix DNA-binding domain"/>
    <property type="match status" value="1"/>
</dbReference>
<evidence type="ECO:0000256" key="3">
    <source>
        <dbReference type="ARBA" id="ARBA00023163"/>
    </source>
</evidence>
<dbReference type="AlphaFoldDB" id="A0A512C7E3"/>
<keyword evidence="2" id="KW-0238">DNA-binding</keyword>
<proteinExistence type="predicted"/>
<gene>
    <name evidence="5" type="ORF">CQA01_05610</name>
</gene>